<dbReference type="Pfam" id="PF13683">
    <property type="entry name" value="rve_3"/>
    <property type="match status" value="1"/>
</dbReference>
<dbReference type="AlphaFoldDB" id="A0A7W0CJN4"/>
<dbReference type="GO" id="GO:0003676">
    <property type="term" value="F:nucleic acid binding"/>
    <property type="evidence" value="ECO:0007669"/>
    <property type="project" value="InterPro"/>
</dbReference>
<dbReference type="SUPFAM" id="SSF53098">
    <property type="entry name" value="Ribonuclease H-like"/>
    <property type="match status" value="1"/>
</dbReference>
<feature type="region of interest" description="Disordered" evidence="1">
    <location>
        <begin position="169"/>
        <end position="192"/>
    </location>
</feature>
<accession>A0A7W0CJN4</accession>
<dbReference type="Proteomes" id="UP000530928">
    <property type="component" value="Unassembled WGS sequence"/>
</dbReference>
<dbReference type="PANTHER" id="PTHR46889:SF4">
    <property type="entry name" value="TRANSPOSASE INSO FOR INSERTION SEQUENCE ELEMENT IS911B-RELATED"/>
    <property type="match status" value="1"/>
</dbReference>
<feature type="domain" description="Integrase catalytic" evidence="2">
    <location>
        <begin position="20"/>
        <end position="186"/>
    </location>
</feature>
<gene>
    <name evidence="3" type="ORF">HNR30_003721</name>
</gene>
<dbReference type="InterPro" id="IPR036397">
    <property type="entry name" value="RNaseH_sf"/>
</dbReference>
<evidence type="ECO:0000256" key="1">
    <source>
        <dbReference type="SAM" id="MobiDB-lite"/>
    </source>
</evidence>
<dbReference type="PANTHER" id="PTHR46889">
    <property type="entry name" value="TRANSPOSASE INSF FOR INSERTION SEQUENCE IS3B-RELATED"/>
    <property type="match status" value="1"/>
</dbReference>
<dbReference type="GO" id="GO:0015074">
    <property type="term" value="P:DNA integration"/>
    <property type="evidence" value="ECO:0007669"/>
    <property type="project" value="InterPro"/>
</dbReference>
<proteinExistence type="predicted"/>
<sequence length="213" mass="24007">MEHPEPGRNRSRPAPQRADVEAIPDPQAEHIVAVDFLHVDTINLKRIYALVLLEHRSRRAHLLGVTANPTGEWTTQAARNVLMDTDTTNMNFLIGDRTGQFTDAFDTVFADAGLRVLKSPPQAPKANAHCERMIGTLRRELLDRTLILNEQHLRRTLTRYLEHYNKARPHRGLGQLSPSQAETGPPPPVDLASHRIHHRTILGGLINEYQIAN</sequence>
<dbReference type="EMBL" id="JACDUR010000003">
    <property type="protein sequence ID" value="MBA2892380.1"/>
    <property type="molecule type" value="Genomic_DNA"/>
</dbReference>
<keyword evidence="4" id="KW-1185">Reference proteome</keyword>
<comment type="caution">
    <text evidence="3">The sequence shown here is derived from an EMBL/GenBank/DDBJ whole genome shotgun (WGS) entry which is preliminary data.</text>
</comment>
<dbReference type="Gene3D" id="3.30.420.10">
    <property type="entry name" value="Ribonuclease H-like superfamily/Ribonuclease H"/>
    <property type="match status" value="1"/>
</dbReference>
<reference evidence="3 4" key="1">
    <citation type="submission" date="2020-07" db="EMBL/GenBank/DDBJ databases">
        <title>Genomic Encyclopedia of Type Strains, Phase IV (KMG-IV): sequencing the most valuable type-strain genomes for metagenomic binning, comparative biology and taxonomic classification.</title>
        <authorList>
            <person name="Goeker M."/>
        </authorList>
    </citation>
    <scope>NUCLEOTIDE SEQUENCE [LARGE SCALE GENOMIC DNA]</scope>
    <source>
        <strain evidence="3 4">DSM 45533</strain>
    </source>
</reference>
<dbReference type="RefSeq" id="WP_220133642.1">
    <property type="nucleotide sequence ID" value="NZ_JACDUR010000003.1"/>
</dbReference>
<dbReference type="InterPro" id="IPR050900">
    <property type="entry name" value="Transposase_IS3/IS150/IS904"/>
</dbReference>
<dbReference type="InterPro" id="IPR012337">
    <property type="entry name" value="RNaseH-like_sf"/>
</dbReference>
<name>A0A7W0CJN4_9ACTN</name>
<protein>
    <recommendedName>
        <fullName evidence="2">Integrase catalytic domain-containing protein</fullName>
    </recommendedName>
</protein>
<organism evidence="3 4">
    <name type="scientific">Nonomuraea soli</name>
    <dbReference type="NCBI Taxonomy" id="1032476"/>
    <lineage>
        <taxon>Bacteria</taxon>
        <taxon>Bacillati</taxon>
        <taxon>Actinomycetota</taxon>
        <taxon>Actinomycetes</taxon>
        <taxon>Streptosporangiales</taxon>
        <taxon>Streptosporangiaceae</taxon>
        <taxon>Nonomuraea</taxon>
    </lineage>
</organism>
<dbReference type="PROSITE" id="PS50994">
    <property type="entry name" value="INTEGRASE"/>
    <property type="match status" value="1"/>
</dbReference>
<dbReference type="InterPro" id="IPR001584">
    <property type="entry name" value="Integrase_cat-core"/>
</dbReference>
<evidence type="ECO:0000313" key="4">
    <source>
        <dbReference type="Proteomes" id="UP000530928"/>
    </source>
</evidence>
<evidence type="ECO:0000259" key="2">
    <source>
        <dbReference type="PROSITE" id="PS50994"/>
    </source>
</evidence>
<evidence type="ECO:0000313" key="3">
    <source>
        <dbReference type="EMBL" id="MBA2892380.1"/>
    </source>
</evidence>